<accession>A0AA36NF88</accession>
<comment type="caution">
    <text evidence="2">The sequence shown here is derived from an EMBL/GenBank/DDBJ whole genome shotgun (WGS) entry which is preliminary data.</text>
</comment>
<evidence type="ECO:0000313" key="3">
    <source>
        <dbReference type="Proteomes" id="UP001178507"/>
    </source>
</evidence>
<keyword evidence="3" id="KW-1185">Reference proteome</keyword>
<evidence type="ECO:0000256" key="1">
    <source>
        <dbReference type="SAM" id="MobiDB-lite"/>
    </source>
</evidence>
<dbReference type="Proteomes" id="UP001178507">
    <property type="component" value="Unassembled WGS sequence"/>
</dbReference>
<protein>
    <submittedName>
        <fullName evidence="2">Uncharacterized protein</fullName>
    </submittedName>
</protein>
<feature type="region of interest" description="Disordered" evidence="1">
    <location>
        <begin position="87"/>
        <end position="123"/>
    </location>
</feature>
<sequence>MSTGRLERSIDPGLRKRLLEAFSRRAESKELHREDLPAALGMAGWAVTKEIRLLIEEAYDSLFQYNTMTQNEFLQFFEHFQALEKQRAFERPSKPSTRTAAAPSTSRSSGRSWSPRAFSRCIM</sequence>
<reference evidence="2" key="1">
    <citation type="submission" date="2023-08" db="EMBL/GenBank/DDBJ databases">
        <authorList>
            <person name="Chen Y."/>
            <person name="Shah S."/>
            <person name="Dougan E. K."/>
            <person name="Thang M."/>
            <person name="Chan C."/>
        </authorList>
    </citation>
    <scope>NUCLEOTIDE SEQUENCE</scope>
</reference>
<name>A0AA36NF88_9DINO</name>
<gene>
    <name evidence="2" type="ORF">EVOR1521_LOCUS24303</name>
</gene>
<organism evidence="2 3">
    <name type="scientific">Effrenium voratum</name>
    <dbReference type="NCBI Taxonomy" id="2562239"/>
    <lineage>
        <taxon>Eukaryota</taxon>
        <taxon>Sar</taxon>
        <taxon>Alveolata</taxon>
        <taxon>Dinophyceae</taxon>
        <taxon>Suessiales</taxon>
        <taxon>Symbiodiniaceae</taxon>
        <taxon>Effrenium</taxon>
    </lineage>
</organism>
<feature type="compositionally biased region" description="Low complexity" evidence="1">
    <location>
        <begin position="94"/>
        <end position="117"/>
    </location>
</feature>
<evidence type="ECO:0000313" key="2">
    <source>
        <dbReference type="EMBL" id="CAJ1401091.1"/>
    </source>
</evidence>
<dbReference type="EMBL" id="CAUJNA010003398">
    <property type="protein sequence ID" value="CAJ1401091.1"/>
    <property type="molecule type" value="Genomic_DNA"/>
</dbReference>
<proteinExistence type="predicted"/>
<dbReference type="AlphaFoldDB" id="A0AA36NF88"/>